<sequence>MSNQLVRAQMEEVSDFLENVDGKISDYLNHHHIDGLMNEGGSREKEYYQELMRSLRRLGVFCDEAKDTVRVLLQSEIFRKSAAERTLYGIYHQCIAEFFSPKGDTWYEDSRAAYTGKNAIKFHHEPPESVKMLMTRLEHPFQQIREELDYYETDYQTKIVMNNQKEGPAS</sequence>
<gene>
    <name evidence="1" type="ORF">ACFQ2J_04940</name>
</gene>
<accession>A0ABW3L098</accession>
<comment type="caution">
    <text evidence="1">The sequence shown here is derived from an EMBL/GenBank/DDBJ whole genome shotgun (WGS) entry which is preliminary data.</text>
</comment>
<name>A0ABW3L098_9BACI</name>
<evidence type="ECO:0000313" key="1">
    <source>
        <dbReference type="EMBL" id="MFD1018543.1"/>
    </source>
</evidence>
<evidence type="ECO:0000313" key="2">
    <source>
        <dbReference type="Proteomes" id="UP001596990"/>
    </source>
</evidence>
<dbReference type="RefSeq" id="WP_386057122.1">
    <property type="nucleotide sequence ID" value="NZ_JBHTKL010000001.1"/>
</dbReference>
<organism evidence="1 2">
    <name type="scientific">Thalassobacillus hwangdonensis</name>
    <dbReference type="NCBI Taxonomy" id="546108"/>
    <lineage>
        <taxon>Bacteria</taxon>
        <taxon>Bacillati</taxon>
        <taxon>Bacillota</taxon>
        <taxon>Bacilli</taxon>
        <taxon>Bacillales</taxon>
        <taxon>Bacillaceae</taxon>
        <taxon>Thalassobacillus</taxon>
    </lineage>
</organism>
<protein>
    <submittedName>
        <fullName evidence="1">DUF3907 family protein</fullName>
    </submittedName>
</protein>
<dbReference type="EMBL" id="JBHTKL010000001">
    <property type="protein sequence ID" value="MFD1018543.1"/>
    <property type="molecule type" value="Genomic_DNA"/>
</dbReference>
<dbReference type="InterPro" id="IPR025013">
    <property type="entry name" value="DUF3907"/>
</dbReference>
<reference evidence="2" key="1">
    <citation type="journal article" date="2019" name="Int. J. Syst. Evol. Microbiol.">
        <title>The Global Catalogue of Microorganisms (GCM) 10K type strain sequencing project: providing services to taxonomists for standard genome sequencing and annotation.</title>
        <authorList>
            <consortium name="The Broad Institute Genomics Platform"/>
            <consortium name="The Broad Institute Genome Sequencing Center for Infectious Disease"/>
            <person name="Wu L."/>
            <person name="Ma J."/>
        </authorList>
    </citation>
    <scope>NUCLEOTIDE SEQUENCE [LARGE SCALE GENOMIC DNA]</scope>
    <source>
        <strain evidence="2">CCUG 56607</strain>
    </source>
</reference>
<proteinExistence type="predicted"/>
<keyword evidence="2" id="KW-1185">Reference proteome</keyword>
<dbReference type="Proteomes" id="UP001596990">
    <property type="component" value="Unassembled WGS sequence"/>
</dbReference>
<dbReference type="Pfam" id="PF13047">
    <property type="entry name" value="DUF3907"/>
    <property type="match status" value="1"/>
</dbReference>